<reference evidence="5" key="1">
    <citation type="submission" date="2025-08" db="UniProtKB">
        <authorList>
            <consortium name="RefSeq"/>
        </authorList>
    </citation>
    <scope>IDENTIFICATION</scope>
    <source>
        <tissue evidence="5">Whole sample</tissue>
    </source>
</reference>
<keyword evidence="2 3" id="KW-0040">ANK repeat</keyword>
<feature type="repeat" description="ANK" evidence="3">
    <location>
        <begin position="158"/>
        <end position="190"/>
    </location>
</feature>
<feature type="repeat" description="ANK" evidence="3">
    <location>
        <begin position="58"/>
        <end position="90"/>
    </location>
</feature>
<keyword evidence="1" id="KW-0677">Repeat</keyword>
<proteinExistence type="predicted"/>
<dbReference type="KEGG" id="cvn:111126151"/>
<dbReference type="PROSITE" id="PS50088">
    <property type="entry name" value="ANK_REPEAT"/>
    <property type="match status" value="4"/>
</dbReference>
<dbReference type="PRINTS" id="PR01415">
    <property type="entry name" value="ANKYRIN"/>
</dbReference>
<name>A0A8B8DFG5_CRAVI</name>
<evidence type="ECO:0000256" key="1">
    <source>
        <dbReference type="ARBA" id="ARBA00022737"/>
    </source>
</evidence>
<dbReference type="Pfam" id="PF12796">
    <property type="entry name" value="Ank_2"/>
    <property type="match status" value="2"/>
</dbReference>
<dbReference type="InterPro" id="IPR002110">
    <property type="entry name" value="Ankyrin_rpt"/>
</dbReference>
<dbReference type="PROSITE" id="PS50297">
    <property type="entry name" value="ANK_REP_REGION"/>
    <property type="match status" value="2"/>
</dbReference>
<organism evidence="4 5">
    <name type="scientific">Crassostrea virginica</name>
    <name type="common">Eastern oyster</name>
    <dbReference type="NCBI Taxonomy" id="6565"/>
    <lineage>
        <taxon>Eukaryota</taxon>
        <taxon>Metazoa</taxon>
        <taxon>Spiralia</taxon>
        <taxon>Lophotrochozoa</taxon>
        <taxon>Mollusca</taxon>
        <taxon>Bivalvia</taxon>
        <taxon>Autobranchia</taxon>
        <taxon>Pteriomorphia</taxon>
        <taxon>Ostreida</taxon>
        <taxon>Ostreoidea</taxon>
        <taxon>Ostreidae</taxon>
        <taxon>Crassostrea</taxon>
    </lineage>
</organism>
<evidence type="ECO:0000256" key="3">
    <source>
        <dbReference type="PROSITE-ProRule" id="PRU00023"/>
    </source>
</evidence>
<evidence type="ECO:0000313" key="5">
    <source>
        <dbReference type="RefSeq" id="XP_022326289.1"/>
    </source>
</evidence>
<gene>
    <name evidence="5" type="primary">LOC111126151</name>
</gene>
<dbReference type="RefSeq" id="XP_022326289.1">
    <property type="nucleotide sequence ID" value="XM_022470581.1"/>
</dbReference>
<dbReference type="SUPFAM" id="SSF48403">
    <property type="entry name" value="Ankyrin repeat"/>
    <property type="match status" value="1"/>
</dbReference>
<evidence type="ECO:0000313" key="4">
    <source>
        <dbReference type="Proteomes" id="UP000694844"/>
    </source>
</evidence>
<dbReference type="GeneID" id="111126151"/>
<protein>
    <submittedName>
        <fullName evidence="5">Ankycorbin-like</fullName>
    </submittedName>
</protein>
<sequence length="264" mass="29106">MKRSKSTSPRNSFTMRRSSSTWSMIMSAKKKRKASPVLTRQMSHSENILADINKLDSKGRSLLFLAARCDQPEVAIQLLDAGCNANLANSEGNTPLHEAAECGHLEVVQILLQNGQCDIDAKNLLGQTPLMRAVYNDNQEIVKLLIKAGSDIQHVDQLGKSALMVGLQEGAEKSCLYLVKAGSDVNLTDREGQSVLFYAVHSSYLHTLEVAKKLIKAGCDILKNASWLMDSKHDENCLLLDDPKFHSLLLSKIGIKESSPRKMT</sequence>
<dbReference type="SMART" id="SM00248">
    <property type="entry name" value="ANK"/>
    <property type="match status" value="5"/>
</dbReference>
<dbReference type="Proteomes" id="UP000694844">
    <property type="component" value="Chromosome 3"/>
</dbReference>
<accession>A0A8B8DFG5</accession>
<dbReference type="AlphaFoldDB" id="A0A8B8DFG5"/>
<dbReference type="InterPro" id="IPR036770">
    <property type="entry name" value="Ankyrin_rpt-contain_sf"/>
</dbReference>
<keyword evidence="4" id="KW-1185">Reference proteome</keyword>
<feature type="repeat" description="ANK" evidence="3">
    <location>
        <begin position="91"/>
        <end position="115"/>
    </location>
</feature>
<evidence type="ECO:0000256" key="2">
    <source>
        <dbReference type="ARBA" id="ARBA00023043"/>
    </source>
</evidence>
<dbReference type="OrthoDB" id="6109495at2759"/>
<dbReference type="Gene3D" id="1.25.40.20">
    <property type="entry name" value="Ankyrin repeat-containing domain"/>
    <property type="match status" value="3"/>
</dbReference>
<feature type="repeat" description="ANK" evidence="3">
    <location>
        <begin position="125"/>
        <end position="157"/>
    </location>
</feature>
<dbReference type="PANTHER" id="PTHR24171">
    <property type="entry name" value="ANKYRIN REPEAT DOMAIN-CONTAINING PROTEIN 39-RELATED"/>
    <property type="match status" value="1"/>
</dbReference>